<evidence type="ECO:0000313" key="8">
    <source>
        <dbReference type="EMBL" id="NDY42152.1"/>
    </source>
</evidence>
<protein>
    <recommendedName>
        <fullName evidence="6">TVP38/TMEM64 family membrane protein</fullName>
    </recommendedName>
</protein>
<comment type="caution">
    <text evidence="6">Lacks conserved residue(s) required for the propagation of feature annotation.</text>
</comment>
<dbReference type="PANTHER" id="PTHR12677:SF59">
    <property type="entry name" value="GOLGI APPARATUS MEMBRANE PROTEIN TVP38-RELATED"/>
    <property type="match status" value="1"/>
</dbReference>
<dbReference type="PANTHER" id="PTHR12677">
    <property type="entry name" value="GOLGI APPARATUS MEMBRANE PROTEIN TVP38-RELATED"/>
    <property type="match status" value="1"/>
</dbReference>
<feature type="domain" description="VTT" evidence="7">
    <location>
        <begin position="27"/>
        <end position="141"/>
    </location>
</feature>
<keyword evidence="3 6" id="KW-0812">Transmembrane</keyword>
<proteinExistence type="inferred from homology"/>
<keyword evidence="2 6" id="KW-1003">Cell membrane</keyword>
<evidence type="ECO:0000256" key="1">
    <source>
        <dbReference type="ARBA" id="ARBA00004651"/>
    </source>
</evidence>
<dbReference type="Proteomes" id="UP000469346">
    <property type="component" value="Unassembled WGS sequence"/>
</dbReference>
<evidence type="ECO:0000313" key="9">
    <source>
        <dbReference type="Proteomes" id="UP000469346"/>
    </source>
</evidence>
<evidence type="ECO:0000256" key="6">
    <source>
        <dbReference type="RuleBase" id="RU366058"/>
    </source>
</evidence>
<feature type="transmembrane region" description="Helical" evidence="6">
    <location>
        <begin position="155"/>
        <end position="171"/>
    </location>
</feature>
<organism evidence="8 9">
    <name type="scientific">Dissulfurirhabdus thermomarina</name>
    <dbReference type="NCBI Taxonomy" id="1765737"/>
    <lineage>
        <taxon>Bacteria</taxon>
        <taxon>Deltaproteobacteria</taxon>
        <taxon>Dissulfurirhabdaceae</taxon>
        <taxon>Dissulfurirhabdus</taxon>
    </lineage>
</organism>
<reference evidence="8 9" key="1">
    <citation type="submission" date="2020-02" db="EMBL/GenBank/DDBJ databases">
        <title>Comparative genomics of sulfur disproportionating microorganisms.</title>
        <authorList>
            <person name="Ward L.M."/>
            <person name="Bertran E."/>
            <person name="Johnston D.T."/>
        </authorList>
    </citation>
    <scope>NUCLEOTIDE SEQUENCE [LARGE SCALE GENOMIC DNA]</scope>
    <source>
        <strain evidence="8 9">DSM 100025</strain>
    </source>
</reference>
<dbReference type="EMBL" id="JAAGRR010000037">
    <property type="protein sequence ID" value="NDY42152.1"/>
    <property type="molecule type" value="Genomic_DNA"/>
</dbReference>
<feature type="transmembrane region" description="Helical" evidence="6">
    <location>
        <begin position="120"/>
        <end position="143"/>
    </location>
</feature>
<evidence type="ECO:0000256" key="3">
    <source>
        <dbReference type="ARBA" id="ARBA00022692"/>
    </source>
</evidence>
<evidence type="ECO:0000256" key="2">
    <source>
        <dbReference type="ARBA" id="ARBA00022475"/>
    </source>
</evidence>
<comment type="subcellular location">
    <subcellularLocation>
        <location evidence="1 6">Cell membrane</location>
        <topology evidence="1 6">Multi-pass membrane protein</topology>
    </subcellularLocation>
</comment>
<evidence type="ECO:0000256" key="5">
    <source>
        <dbReference type="ARBA" id="ARBA00023136"/>
    </source>
</evidence>
<comment type="similarity">
    <text evidence="6">Belongs to the TVP38/TMEM64 family.</text>
</comment>
<keyword evidence="5 6" id="KW-0472">Membrane</keyword>
<evidence type="ECO:0000259" key="7">
    <source>
        <dbReference type="Pfam" id="PF09335"/>
    </source>
</evidence>
<name>A0A6N9TLJ9_DISTH</name>
<sequence>MDVPAAAWLLLLAAAELAAALRGLAAWPLALAAGALLGPAAGSAAAAAGAVGGAAAAFGRARRLGPARVARRVGAGRLSALEREVARSGWRAVLLARLHPFLPAHRLGLAFGATRVGWRAYLAGSALGCLLPCTALAVSGSALPGLAAGRPSPSAWVGSALLALWLLVPAARKAAAGRSGFLIDETDRSSLSER</sequence>
<keyword evidence="4 6" id="KW-1133">Transmembrane helix</keyword>
<dbReference type="RefSeq" id="WP_163298299.1">
    <property type="nucleotide sequence ID" value="NZ_JAAGRR010000037.1"/>
</dbReference>
<keyword evidence="9" id="KW-1185">Reference proteome</keyword>
<dbReference type="Pfam" id="PF09335">
    <property type="entry name" value="VTT_dom"/>
    <property type="match status" value="1"/>
</dbReference>
<evidence type="ECO:0000256" key="4">
    <source>
        <dbReference type="ARBA" id="ARBA00022989"/>
    </source>
</evidence>
<dbReference type="InterPro" id="IPR032816">
    <property type="entry name" value="VTT_dom"/>
</dbReference>
<gene>
    <name evidence="8" type="ORF">G3N55_04740</name>
</gene>
<dbReference type="InterPro" id="IPR015414">
    <property type="entry name" value="TMEM64"/>
</dbReference>
<dbReference type="GO" id="GO:0005886">
    <property type="term" value="C:plasma membrane"/>
    <property type="evidence" value="ECO:0007669"/>
    <property type="project" value="UniProtKB-SubCell"/>
</dbReference>
<dbReference type="AlphaFoldDB" id="A0A6N9TLJ9"/>
<comment type="caution">
    <text evidence="8">The sequence shown here is derived from an EMBL/GenBank/DDBJ whole genome shotgun (WGS) entry which is preliminary data.</text>
</comment>
<accession>A0A6N9TLJ9</accession>
<feature type="transmembrane region" description="Helical" evidence="6">
    <location>
        <begin position="42"/>
        <end position="61"/>
    </location>
</feature>